<dbReference type="Proteomes" id="UP000033115">
    <property type="component" value="Chromosome"/>
</dbReference>
<dbReference type="RefSeq" id="WP_029161342.1">
    <property type="nucleotide sequence ID" value="NZ_CP009933.1"/>
</dbReference>
<dbReference type="EMBL" id="CP009933">
    <property type="protein sequence ID" value="AKA67678.1"/>
    <property type="molecule type" value="Genomic_DNA"/>
</dbReference>
<accession>A0A0E3M7E4</accession>
<dbReference type="CDD" id="cd00688">
    <property type="entry name" value="ISOPREN_C2_like"/>
    <property type="match status" value="1"/>
</dbReference>
<evidence type="ECO:0008006" key="3">
    <source>
        <dbReference type="Google" id="ProtNLM"/>
    </source>
</evidence>
<dbReference type="HOGENOM" id="CLU_672131_0_0_9"/>
<keyword evidence="2" id="KW-1185">Reference proteome</keyword>
<organism evidence="1 2">
    <name type="scientific">Clostridium scatologenes</name>
    <dbReference type="NCBI Taxonomy" id="1548"/>
    <lineage>
        <taxon>Bacteria</taxon>
        <taxon>Bacillati</taxon>
        <taxon>Bacillota</taxon>
        <taxon>Clostridia</taxon>
        <taxon>Eubacteriales</taxon>
        <taxon>Clostridiaceae</taxon>
        <taxon>Clostridium</taxon>
    </lineage>
</organism>
<dbReference type="AlphaFoldDB" id="A0A0E3M7E4"/>
<dbReference type="SUPFAM" id="SSF48239">
    <property type="entry name" value="Terpenoid cyclases/Protein prenyltransferases"/>
    <property type="match status" value="1"/>
</dbReference>
<dbReference type="STRING" id="1548.CSCA_0553"/>
<sequence length="409" mass="44887">MSNGKSKYVFIAAIIASMIFTSGTVKARELNRQTTDVHKSWNLEFNQDVDFNDEVKSDITVVDSKGNALVTNIRLGNSKTIIVDSPKEGYKVGEHYVINISDKLRSKKNKRLKENIQCNFVVNGDQDIYGAKVDNALALGINKILGEFKDGSGDDWQALVLARDGKEIPASYLSNLEKNLKDCNGIMGQPTDYERTTLALMAIGKDPTNFNGYNLIEKIYNSGDMQNQGINAYIFALIALDSGKFNVPENAIWTREKLINEILNGRTEDKGWSYGGDTADPDMTGMGLIALAPYKDRSDIKTAIDEAVNKLSSIQNADGGFSSWGTVNSESCSQVIIALCANGIDPTGDKFTKNGKNALDALLQCQVEGGGFYHTKETGYNTMGTEQALEALEAYKMFKEGKGSLYIFK</sequence>
<protein>
    <recommendedName>
        <fullName evidence="3">Surface/cell-adhesion protein</fullName>
    </recommendedName>
</protein>
<evidence type="ECO:0000313" key="2">
    <source>
        <dbReference type="Proteomes" id="UP000033115"/>
    </source>
</evidence>
<dbReference type="KEGG" id="csq:CSCA_0553"/>
<dbReference type="Gene3D" id="1.50.10.20">
    <property type="match status" value="1"/>
</dbReference>
<reference evidence="1 2" key="1">
    <citation type="journal article" date="2015" name="J. Biotechnol.">
        <title>Complete genome sequence of a malodorant-producing acetogen, Clostridium scatologenes ATCC 25775(T).</title>
        <authorList>
            <person name="Zhu Z."/>
            <person name="Guo T."/>
            <person name="Zheng H."/>
            <person name="Song T."/>
            <person name="Ouyang P."/>
            <person name="Xie J."/>
        </authorList>
    </citation>
    <scope>NUCLEOTIDE SEQUENCE [LARGE SCALE GENOMIC DNA]</scope>
    <source>
        <strain evidence="1 2">ATCC 25775</strain>
    </source>
</reference>
<evidence type="ECO:0000313" key="1">
    <source>
        <dbReference type="EMBL" id="AKA67678.1"/>
    </source>
</evidence>
<name>A0A0E3M7E4_CLOSL</name>
<dbReference type="InterPro" id="IPR008930">
    <property type="entry name" value="Terpenoid_cyclase/PrenylTrfase"/>
</dbReference>
<proteinExistence type="predicted"/>
<gene>
    <name evidence="1" type="ORF">CSCA_0553</name>
</gene>